<evidence type="ECO:0000256" key="2">
    <source>
        <dbReference type="SAM" id="Phobius"/>
    </source>
</evidence>
<organism evidence="4 5">
    <name type="scientific">Parnassius mnemosyne</name>
    <name type="common">clouded apollo</name>
    <dbReference type="NCBI Taxonomy" id="213953"/>
    <lineage>
        <taxon>Eukaryota</taxon>
        <taxon>Metazoa</taxon>
        <taxon>Ecdysozoa</taxon>
        <taxon>Arthropoda</taxon>
        <taxon>Hexapoda</taxon>
        <taxon>Insecta</taxon>
        <taxon>Pterygota</taxon>
        <taxon>Neoptera</taxon>
        <taxon>Endopterygota</taxon>
        <taxon>Lepidoptera</taxon>
        <taxon>Glossata</taxon>
        <taxon>Ditrysia</taxon>
        <taxon>Papilionoidea</taxon>
        <taxon>Papilionidae</taxon>
        <taxon>Parnassiinae</taxon>
        <taxon>Parnassini</taxon>
        <taxon>Parnassius</taxon>
        <taxon>Driopa</taxon>
    </lineage>
</organism>
<accession>A0AAV1LXW8</accession>
<feature type="domain" description="HAT C-terminal dimerisation" evidence="3">
    <location>
        <begin position="34"/>
        <end position="102"/>
    </location>
</feature>
<evidence type="ECO:0000313" key="5">
    <source>
        <dbReference type="Proteomes" id="UP001314205"/>
    </source>
</evidence>
<evidence type="ECO:0000313" key="4">
    <source>
        <dbReference type="EMBL" id="CAK1600263.1"/>
    </source>
</evidence>
<keyword evidence="2" id="KW-1133">Transmembrane helix</keyword>
<dbReference type="GO" id="GO:0046983">
    <property type="term" value="F:protein dimerization activity"/>
    <property type="evidence" value="ECO:0007669"/>
    <property type="project" value="InterPro"/>
</dbReference>
<dbReference type="PANTHER" id="PTHR45913">
    <property type="entry name" value="EPM2A-INTERACTING PROTEIN 1"/>
    <property type="match status" value="1"/>
</dbReference>
<keyword evidence="2" id="KW-0472">Membrane</keyword>
<dbReference type="AlphaFoldDB" id="A0AAV1LXW8"/>
<sequence length="707" mass="80699">MEDCFSLFATPTQYNVQNAPIHLQMDLIEIQDNSLLKCKFEDVEMCNFYKKYLEEDNFPQLRKFARRLICAFGSTYKCEQFFSLMKVNKSTHRTRLTDDNLENSLRLCISGINPNIDGFISQIQAQVKKKKKLANASKTHVGSAIFYNKQGNNECWSDDELAKLRARKIFEQLMPSSVYPEKINSRYIREMLSYFRYALRNVVKDADPHAASLLKTALADTMGAHLTKEILPTARFSYYAGYVPYRSVRELHDFLEHIKLLLNTQGLGWARPDRVPRWSNLTVVKVFAGYGKLVNPCSCLVTKRDTNSCIHLPKPKLDDEFEPSAIALPFKFGGFVSLTSPGSENILLRYYTTATRCILRKSPEPCRHIDFLNFNNELWHWMKRDVAPHLMDEKLYSAYGGILRVAAAVQSYGKGLSRRNLFENEDQGVLKWHPWKTLTDTYIYMDPEWSPKLYVVLVLLAAIFICLLQTCYTYIIGKTNACHCTGRNSNITNSKENDYRKVESVIPLAHLHQSSVYYSDHKRLKCTPSRTKTSSLGSTKTQRVYDFHENTEKMMAVIMSDNEETSDVESLSPSKREESEEILGNIILDVGETVRAKSPPKIETSISQVKIDKTPNANRLQMYSASTVTHSEMTYCHEEQDTGSGWSVTSTSEQSISSDSSKSRCRKVRSSRDLAWARRVASKASQAKSKSKTEFDGNSFATPPSPH</sequence>
<protein>
    <recommendedName>
        <fullName evidence="3">HAT C-terminal dimerisation domain-containing protein</fullName>
    </recommendedName>
</protein>
<evidence type="ECO:0000256" key="1">
    <source>
        <dbReference type="SAM" id="MobiDB-lite"/>
    </source>
</evidence>
<feature type="region of interest" description="Disordered" evidence="1">
    <location>
        <begin position="639"/>
        <end position="707"/>
    </location>
</feature>
<keyword evidence="5" id="KW-1185">Reference proteome</keyword>
<dbReference type="InterPro" id="IPR008906">
    <property type="entry name" value="HATC_C_dom"/>
</dbReference>
<dbReference type="EMBL" id="CAVLGL010000115">
    <property type="protein sequence ID" value="CAK1600263.1"/>
    <property type="molecule type" value="Genomic_DNA"/>
</dbReference>
<proteinExistence type="predicted"/>
<keyword evidence="2" id="KW-0812">Transmembrane</keyword>
<dbReference type="PANTHER" id="PTHR45913:SF5">
    <property type="entry name" value="GENERAL TRANSCRIPTION FACTOR II-I REPEAT DOMAIN-CONTAINING PROTEIN 2A-LIKE PROTEIN"/>
    <property type="match status" value="1"/>
</dbReference>
<gene>
    <name evidence="4" type="ORF">PARMNEM_LOCUS19043</name>
</gene>
<comment type="caution">
    <text evidence="4">The sequence shown here is derived from an EMBL/GenBank/DDBJ whole genome shotgun (WGS) entry which is preliminary data.</text>
</comment>
<dbReference type="Proteomes" id="UP001314205">
    <property type="component" value="Unassembled WGS sequence"/>
</dbReference>
<dbReference type="Pfam" id="PF05699">
    <property type="entry name" value="Dimer_Tnp_hAT"/>
    <property type="match status" value="1"/>
</dbReference>
<evidence type="ECO:0000259" key="3">
    <source>
        <dbReference type="Pfam" id="PF05699"/>
    </source>
</evidence>
<feature type="transmembrane region" description="Helical" evidence="2">
    <location>
        <begin position="453"/>
        <end position="475"/>
    </location>
</feature>
<reference evidence="4 5" key="1">
    <citation type="submission" date="2023-11" db="EMBL/GenBank/DDBJ databases">
        <authorList>
            <person name="Hedman E."/>
            <person name="Englund M."/>
            <person name="Stromberg M."/>
            <person name="Nyberg Akerstrom W."/>
            <person name="Nylinder S."/>
            <person name="Jareborg N."/>
            <person name="Kallberg Y."/>
            <person name="Kronander E."/>
        </authorList>
    </citation>
    <scope>NUCLEOTIDE SEQUENCE [LARGE SCALE GENOMIC DNA]</scope>
</reference>
<feature type="compositionally biased region" description="Low complexity" evidence="1">
    <location>
        <begin position="647"/>
        <end position="660"/>
    </location>
</feature>
<name>A0AAV1LXW8_9NEOP</name>